<dbReference type="Proteomes" id="UP000006727">
    <property type="component" value="Chromosome 1"/>
</dbReference>
<evidence type="ECO:0000256" key="1">
    <source>
        <dbReference type="ARBA" id="ARBA00001971"/>
    </source>
</evidence>
<dbReference type="InterPro" id="IPR002401">
    <property type="entry name" value="Cyt_P450_E_grp-I"/>
</dbReference>
<dbReference type="Gramene" id="Pp3c1_39440V3.2">
    <property type="protein sequence ID" value="Pp3c1_39440V3.2"/>
    <property type="gene ID" value="Pp3c1_39440"/>
</dbReference>
<keyword evidence="6 8" id="KW-0408">Iron</keyword>
<comment type="cofactor">
    <cofactor evidence="1 8">
        <name>heme</name>
        <dbReference type="ChEBI" id="CHEBI:30413"/>
    </cofactor>
</comment>
<keyword evidence="12" id="KW-1185">Reference proteome</keyword>
<keyword evidence="7 9" id="KW-0503">Monooxygenase</keyword>
<evidence type="ECO:0008006" key="13">
    <source>
        <dbReference type="Google" id="ProtNLM"/>
    </source>
</evidence>
<protein>
    <recommendedName>
        <fullName evidence="13">Cytochrome P450</fullName>
    </recommendedName>
</protein>
<evidence type="ECO:0000256" key="3">
    <source>
        <dbReference type="ARBA" id="ARBA00022617"/>
    </source>
</evidence>
<dbReference type="PRINTS" id="PR00385">
    <property type="entry name" value="P450"/>
</dbReference>
<dbReference type="GO" id="GO:0016709">
    <property type="term" value="F:oxidoreductase activity, acting on paired donors, with incorporation or reduction of molecular oxygen, NAD(P)H as one donor, and incorporation of one atom of oxygen"/>
    <property type="evidence" value="ECO:0000318"/>
    <property type="project" value="GO_Central"/>
</dbReference>
<dbReference type="PROSITE" id="PS00086">
    <property type="entry name" value="CYTOCHROME_P450"/>
    <property type="match status" value="1"/>
</dbReference>
<reference evidence="10 12" key="2">
    <citation type="journal article" date="2018" name="Plant J.">
        <title>The Physcomitrella patens chromosome-scale assembly reveals moss genome structure and evolution.</title>
        <authorList>
            <person name="Lang D."/>
            <person name="Ullrich K.K."/>
            <person name="Murat F."/>
            <person name="Fuchs J."/>
            <person name="Jenkins J."/>
            <person name="Haas F.B."/>
            <person name="Piednoel M."/>
            <person name="Gundlach H."/>
            <person name="Van Bel M."/>
            <person name="Meyberg R."/>
            <person name="Vives C."/>
            <person name="Morata J."/>
            <person name="Symeonidi A."/>
            <person name="Hiss M."/>
            <person name="Muchero W."/>
            <person name="Kamisugi Y."/>
            <person name="Saleh O."/>
            <person name="Blanc G."/>
            <person name="Decker E.L."/>
            <person name="van Gessel N."/>
            <person name="Grimwood J."/>
            <person name="Hayes R.D."/>
            <person name="Graham S.W."/>
            <person name="Gunter L.E."/>
            <person name="McDaniel S.F."/>
            <person name="Hoernstein S.N.W."/>
            <person name="Larsson A."/>
            <person name="Li F.W."/>
            <person name="Perroud P.F."/>
            <person name="Phillips J."/>
            <person name="Ranjan P."/>
            <person name="Rokshar D.S."/>
            <person name="Rothfels C.J."/>
            <person name="Schneider L."/>
            <person name="Shu S."/>
            <person name="Stevenson D.W."/>
            <person name="Thummler F."/>
            <person name="Tillich M."/>
            <person name="Villarreal Aguilar J.C."/>
            <person name="Widiez T."/>
            <person name="Wong G.K."/>
            <person name="Wymore A."/>
            <person name="Zhang Y."/>
            <person name="Zimmer A.D."/>
            <person name="Quatrano R.S."/>
            <person name="Mayer K.F.X."/>
            <person name="Goodstein D."/>
            <person name="Casacuberta J.M."/>
            <person name="Vandepoele K."/>
            <person name="Reski R."/>
            <person name="Cuming A.C."/>
            <person name="Tuskan G.A."/>
            <person name="Maumus F."/>
            <person name="Salse J."/>
            <person name="Schmutz J."/>
            <person name="Rensing S.A."/>
        </authorList>
    </citation>
    <scope>NUCLEOTIDE SEQUENCE [LARGE SCALE GENOMIC DNA]</scope>
    <source>
        <strain evidence="11 12">cv. Gransden 2004</strain>
    </source>
</reference>
<evidence type="ECO:0000256" key="2">
    <source>
        <dbReference type="ARBA" id="ARBA00010617"/>
    </source>
</evidence>
<proteinExistence type="inferred from homology"/>
<keyword evidence="4 8" id="KW-0479">Metal-binding</keyword>
<dbReference type="FunFam" id="1.10.630.10:FF:000126">
    <property type="entry name" value="Predicted protein"/>
    <property type="match status" value="1"/>
</dbReference>
<dbReference type="EnsemblPlants" id="Pp3c1_39440V3.1">
    <property type="protein sequence ID" value="Pp3c1_39440V3.1"/>
    <property type="gene ID" value="Pp3c1_39440"/>
</dbReference>
<evidence type="ECO:0000313" key="10">
    <source>
        <dbReference type="EMBL" id="PNR63397.1"/>
    </source>
</evidence>
<dbReference type="GO" id="GO:0020037">
    <property type="term" value="F:heme binding"/>
    <property type="evidence" value="ECO:0007669"/>
    <property type="project" value="InterPro"/>
</dbReference>
<dbReference type="EnsemblPlants" id="Pp3c1_39440V3.2">
    <property type="protein sequence ID" value="Pp3c1_39440V3.2"/>
    <property type="gene ID" value="Pp3c1_39440"/>
</dbReference>
<keyword evidence="5 9" id="KW-0560">Oxidoreductase</keyword>
<dbReference type="GeneID" id="112281841"/>
<evidence type="ECO:0000256" key="6">
    <source>
        <dbReference type="ARBA" id="ARBA00023004"/>
    </source>
</evidence>
<dbReference type="RefSeq" id="XP_024374554.1">
    <property type="nucleotide sequence ID" value="XM_024518786.2"/>
</dbReference>
<dbReference type="OMA" id="TESNIIC"/>
<keyword evidence="3 8" id="KW-0349">Heme</keyword>
<gene>
    <name evidence="11" type="primary">LOC112281841</name>
    <name evidence="10" type="ORF">PHYPA_001823</name>
</gene>
<evidence type="ECO:0000313" key="11">
    <source>
        <dbReference type="EnsemblPlants" id="Pp3c1_39440V3.1"/>
    </source>
</evidence>
<dbReference type="OrthoDB" id="2789670at2759"/>
<evidence type="ECO:0000256" key="5">
    <source>
        <dbReference type="ARBA" id="ARBA00023002"/>
    </source>
</evidence>
<dbReference type="GO" id="GO:0016020">
    <property type="term" value="C:membrane"/>
    <property type="evidence" value="ECO:0000318"/>
    <property type="project" value="GO_Central"/>
</dbReference>
<dbReference type="KEGG" id="ppp:112281841"/>
<dbReference type="GO" id="GO:0005506">
    <property type="term" value="F:iron ion binding"/>
    <property type="evidence" value="ECO:0007669"/>
    <property type="project" value="InterPro"/>
</dbReference>
<dbReference type="Gene3D" id="1.10.630.10">
    <property type="entry name" value="Cytochrome P450"/>
    <property type="match status" value="1"/>
</dbReference>
<feature type="binding site" description="axial binding residue" evidence="8">
    <location>
        <position position="469"/>
    </location>
    <ligand>
        <name>heme</name>
        <dbReference type="ChEBI" id="CHEBI:30413"/>
    </ligand>
    <ligandPart>
        <name>Fe</name>
        <dbReference type="ChEBI" id="CHEBI:18248"/>
    </ligandPart>
</feature>
<dbReference type="SUPFAM" id="SSF48264">
    <property type="entry name" value="Cytochrome P450"/>
    <property type="match status" value="1"/>
</dbReference>
<evidence type="ECO:0000256" key="9">
    <source>
        <dbReference type="RuleBase" id="RU000461"/>
    </source>
</evidence>
<reference evidence="10 12" key="1">
    <citation type="journal article" date="2008" name="Science">
        <title>The Physcomitrella genome reveals evolutionary insights into the conquest of land by plants.</title>
        <authorList>
            <person name="Rensing S."/>
            <person name="Lang D."/>
            <person name="Zimmer A."/>
            <person name="Terry A."/>
            <person name="Salamov A."/>
            <person name="Shapiro H."/>
            <person name="Nishiyama T."/>
            <person name="Perroud P.-F."/>
            <person name="Lindquist E."/>
            <person name="Kamisugi Y."/>
            <person name="Tanahashi T."/>
            <person name="Sakakibara K."/>
            <person name="Fujita T."/>
            <person name="Oishi K."/>
            <person name="Shin-I T."/>
            <person name="Kuroki Y."/>
            <person name="Toyoda A."/>
            <person name="Suzuki Y."/>
            <person name="Hashimoto A."/>
            <person name="Yamaguchi K."/>
            <person name="Sugano A."/>
            <person name="Kohara Y."/>
            <person name="Fujiyama A."/>
            <person name="Anterola A."/>
            <person name="Aoki S."/>
            <person name="Ashton N."/>
            <person name="Barbazuk W.B."/>
            <person name="Barker E."/>
            <person name="Bennetzen J."/>
            <person name="Bezanilla M."/>
            <person name="Blankenship R."/>
            <person name="Cho S.H."/>
            <person name="Dutcher S."/>
            <person name="Estelle M."/>
            <person name="Fawcett J.A."/>
            <person name="Gundlach H."/>
            <person name="Hanada K."/>
            <person name="Heyl A."/>
            <person name="Hicks K.A."/>
            <person name="Hugh J."/>
            <person name="Lohr M."/>
            <person name="Mayer K."/>
            <person name="Melkozernov A."/>
            <person name="Murata T."/>
            <person name="Nelson D."/>
            <person name="Pils B."/>
            <person name="Prigge M."/>
            <person name="Reiss B."/>
            <person name="Renner T."/>
            <person name="Rombauts S."/>
            <person name="Rushton P."/>
            <person name="Sanderfoot A."/>
            <person name="Schween G."/>
            <person name="Shiu S.-H."/>
            <person name="Stueber K."/>
            <person name="Theodoulou F.L."/>
            <person name="Tu H."/>
            <person name="Van de Peer Y."/>
            <person name="Verrier P.J."/>
            <person name="Waters E."/>
            <person name="Wood A."/>
            <person name="Yang L."/>
            <person name="Cove D."/>
            <person name="Cuming A."/>
            <person name="Hasebe M."/>
            <person name="Lucas S."/>
            <person name="Mishler D.B."/>
            <person name="Reski R."/>
            <person name="Grigoriev I."/>
            <person name="Quatrano R.S."/>
            <person name="Boore J.L."/>
        </authorList>
    </citation>
    <scope>NUCLEOTIDE SEQUENCE [LARGE SCALE GENOMIC DNA]</scope>
    <source>
        <strain evidence="11 12">cv. Gransden 2004</strain>
    </source>
</reference>
<evidence type="ECO:0000256" key="4">
    <source>
        <dbReference type="ARBA" id="ARBA00022723"/>
    </source>
</evidence>
<dbReference type="AlphaFoldDB" id="A0A2K1LBK0"/>
<organism evidence="10">
    <name type="scientific">Physcomitrium patens</name>
    <name type="common">Spreading-leaved earth moss</name>
    <name type="synonym">Physcomitrella patens</name>
    <dbReference type="NCBI Taxonomy" id="3218"/>
    <lineage>
        <taxon>Eukaryota</taxon>
        <taxon>Viridiplantae</taxon>
        <taxon>Streptophyta</taxon>
        <taxon>Embryophyta</taxon>
        <taxon>Bryophyta</taxon>
        <taxon>Bryophytina</taxon>
        <taxon>Bryopsida</taxon>
        <taxon>Funariidae</taxon>
        <taxon>Funariales</taxon>
        <taxon>Funariaceae</taxon>
        <taxon>Physcomitrium</taxon>
    </lineage>
</organism>
<dbReference type="CDD" id="cd20618">
    <property type="entry name" value="CYP71_clan"/>
    <property type="match status" value="1"/>
</dbReference>
<evidence type="ECO:0000256" key="8">
    <source>
        <dbReference type="PIRSR" id="PIRSR602401-1"/>
    </source>
</evidence>
<dbReference type="PANTHER" id="PTHR47944:SF16">
    <property type="entry name" value="CYTOCHROME P450 FAMILY 1 SUBFAMILY A POLYPEPTIDE 1"/>
    <property type="match status" value="1"/>
</dbReference>
<dbReference type="InterPro" id="IPR001128">
    <property type="entry name" value="Cyt_P450"/>
</dbReference>
<dbReference type="PaxDb" id="3218-PP1S163_33V6.1"/>
<accession>A0A2K1LBK0</accession>
<dbReference type="EMBL" id="ABEU02000001">
    <property type="protein sequence ID" value="PNR63397.1"/>
    <property type="molecule type" value="Genomic_DNA"/>
</dbReference>
<sequence>MEDNRMGDGQVEEYSSRVMHLSALTLCAAMAVILLRRVMGSWNADKTLPPGPKGWPIVGSLYSLGPRTIPACRRFTTLADKYGPVMFFRLGSRPTVIVSNDKMARELLRVHDQTFASRPKLATGKHFGYNYSSVVFSPSGAHFVRMKKIYTHELLSPKKVELLSALRMEEAHILLVDVLRNSGTEANGVVNITSLVFKANLNLMGRIVFSKRLFGESATISAPPREVENFKFFVKSATKLVGLFNIGDYIPALRWLDLQGVEGALLQLKPHQEGLLRPIIQEYRKMSLNLEGGMKQKEDGRVDFIAALVSNDSGLSDENIMAVAIDVMVGGSDSTSTAVEWSITELLRHPDCLQAAQEELDSVVGRDRLVEEADCANLPFLNCIVKETLRLHPPSPLAIPHFSAEECTLGGYRIPANTTAYVNIYAIGRDAATWENPNRFNPTRFKDSKVNVYGHDFNLLPFSSGRRGCPGVHFALPTYKLELANLLHCFKWSPPPGVDFKDIDTKEAVGVVCSRLNPLMASVTPRIPRHVILAK</sequence>
<evidence type="ECO:0000313" key="12">
    <source>
        <dbReference type="Proteomes" id="UP000006727"/>
    </source>
</evidence>
<reference evidence="11" key="3">
    <citation type="submission" date="2020-12" db="UniProtKB">
        <authorList>
            <consortium name="EnsemblPlants"/>
        </authorList>
    </citation>
    <scope>IDENTIFICATION</scope>
</reference>
<comment type="similarity">
    <text evidence="2 9">Belongs to the cytochrome P450 family.</text>
</comment>
<dbReference type="InterPro" id="IPR017972">
    <property type="entry name" value="Cyt_P450_CS"/>
</dbReference>
<name>A0A2K1LBK0_PHYPA</name>
<dbReference type="Pfam" id="PF00067">
    <property type="entry name" value="p450"/>
    <property type="match status" value="1"/>
</dbReference>
<dbReference type="PRINTS" id="PR00463">
    <property type="entry name" value="EP450I"/>
</dbReference>
<dbReference type="InterPro" id="IPR036396">
    <property type="entry name" value="Cyt_P450_sf"/>
</dbReference>
<evidence type="ECO:0000256" key="7">
    <source>
        <dbReference type="ARBA" id="ARBA00023033"/>
    </source>
</evidence>
<dbReference type="Gramene" id="Pp3c1_39440V3.1">
    <property type="protein sequence ID" value="Pp3c1_39440V3.1"/>
    <property type="gene ID" value="Pp3c1_39440"/>
</dbReference>
<dbReference type="STRING" id="3218.A0A2K1LBK0"/>
<dbReference type="PANTHER" id="PTHR47944">
    <property type="entry name" value="CYTOCHROME P450 98A9"/>
    <property type="match status" value="1"/>
</dbReference>